<dbReference type="InterPro" id="IPR058792">
    <property type="entry name" value="Beta-barrel_RND_2"/>
</dbReference>
<comment type="similarity">
    <text evidence="1">Belongs to the membrane fusion protein (MFP) (TC 8.A.1) family.</text>
</comment>
<evidence type="ECO:0000256" key="4">
    <source>
        <dbReference type="SAM" id="MobiDB-lite"/>
    </source>
</evidence>
<keyword evidence="2" id="KW-0813">Transport</keyword>
<feature type="domain" description="CusB-like beta-barrel" evidence="5">
    <location>
        <begin position="234"/>
        <end position="280"/>
    </location>
</feature>
<dbReference type="NCBIfam" id="TIGR01730">
    <property type="entry name" value="RND_mfp"/>
    <property type="match status" value="1"/>
</dbReference>
<accession>A0A432MJP5</accession>
<evidence type="ECO:0000313" key="6">
    <source>
        <dbReference type="EMBL" id="RUL87633.1"/>
    </source>
</evidence>
<dbReference type="GO" id="GO:0016020">
    <property type="term" value="C:membrane"/>
    <property type="evidence" value="ECO:0007669"/>
    <property type="project" value="InterPro"/>
</dbReference>
<dbReference type="PANTHER" id="PTHR30097">
    <property type="entry name" value="CATION EFFLUX SYSTEM PROTEIN CUSB"/>
    <property type="match status" value="1"/>
</dbReference>
<feature type="coiled-coil region" evidence="3">
    <location>
        <begin position="129"/>
        <end position="163"/>
    </location>
</feature>
<dbReference type="Gene3D" id="2.40.50.100">
    <property type="match status" value="1"/>
</dbReference>
<dbReference type="GO" id="GO:0060003">
    <property type="term" value="P:copper ion export"/>
    <property type="evidence" value="ECO:0007669"/>
    <property type="project" value="TreeGrafter"/>
</dbReference>
<evidence type="ECO:0000256" key="1">
    <source>
        <dbReference type="ARBA" id="ARBA00009477"/>
    </source>
</evidence>
<dbReference type="SUPFAM" id="SSF111369">
    <property type="entry name" value="HlyD-like secretion proteins"/>
    <property type="match status" value="1"/>
</dbReference>
<dbReference type="EMBL" id="RYZH01000019">
    <property type="protein sequence ID" value="RUL87633.1"/>
    <property type="molecule type" value="Genomic_DNA"/>
</dbReference>
<gene>
    <name evidence="6" type="ORF">TsocGM_11525</name>
</gene>
<dbReference type="PANTHER" id="PTHR30097:SF4">
    <property type="entry name" value="SLR6042 PROTEIN"/>
    <property type="match status" value="1"/>
</dbReference>
<dbReference type="GO" id="GO:0015679">
    <property type="term" value="P:plasma membrane copper ion transport"/>
    <property type="evidence" value="ECO:0007669"/>
    <property type="project" value="TreeGrafter"/>
</dbReference>
<organism evidence="6 7">
    <name type="scientific">Tautonia sociabilis</name>
    <dbReference type="NCBI Taxonomy" id="2080755"/>
    <lineage>
        <taxon>Bacteria</taxon>
        <taxon>Pseudomonadati</taxon>
        <taxon>Planctomycetota</taxon>
        <taxon>Planctomycetia</taxon>
        <taxon>Isosphaerales</taxon>
        <taxon>Isosphaeraceae</taxon>
        <taxon>Tautonia</taxon>
    </lineage>
</organism>
<dbReference type="InterPro" id="IPR006143">
    <property type="entry name" value="RND_pump_MFP"/>
</dbReference>
<dbReference type="Gene3D" id="2.40.30.170">
    <property type="match status" value="1"/>
</dbReference>
<dbReference type="GO" id="GO:0030313">
    <property type="term" value="C:cell envelope"/>
    <property type="evidence" value="ECO:0007669"/>
    <property type="project" value="TreeGrafter"/>
</dbReference>
<evidence type="ECO:0000256" key="2">
    <source>
        <dbReference type="ARBA" id="ARBA00022448"/>
    </source>
</evidence>
<name>A0A432MJP5_9BACT</name>
<keyword evidence="3" id="KW-0175">Coiled coil</keyword>
<feature type="compositionally biased region" description="Basic and acidic residues" evidence="4">
    <location>
        <begin position="292"/>
        <end position="301"/>
    </location>
</feature>
<reference evidence="6 7" key="2">
    <citation type="submission" date="2019-01" db="EMBL/GenBank/DDBJ databases">
        <title>Tautonia sociabilis, a novel thermotolerant planctomycete of Isosphaeraceae family, isolated from a 4000 m deep subterranean habitat.</title>
        <authorList>
            <person name="Kovaleva O.L."/>
            <person name="Elcheninov A.G."/>
            <person name="Van Heerden E."/>
            <person name="Toshchakov S.V."/>
            <person name="Novikov A."/>
            <person name="Bonch-Osmolovskaya E.A."/>
            <person name="Kublanov I.V."/>
        </authorList>
    </citation>
    <scope>NUCLEOTIDE SEQUENCE [LARGE SCALE GENOMIC DNA]</scope>
    <source>
        <strain evidence="6 7">GM2012</strain>
    </source>
</reference>
<protein>
    <submittedName>
        <fullName evidence="6">Efflux RND transporter periplasmic adaptor subunit</fullName>
    </submittedName>
</protein>
<dbReference type="GO" id="GO:0022857">
    <property type="term" value="F:transmembrane transporter activity"/>
    <property type="evidence" value="ECO:0007669"/>
    <property type="project" value="InterPro"/>
</dbReference>
<reference evidence="6 7" key="1">
    <citation type="submission" date="2018-12" db="EMBL/GenBank/DDBJ databases">
        <authorList>
            <person name="Toschakov S.V."/>
        </authorList>
    </citation>
    <scope>NUCLEOTIDE SEQUENCE [LARGE SCALE GENOMIC DNA]</scope>
    <source>
        <strain evidence="6 7">GM2012</strain>
    </source>
</reference>
<feature type="region of interest" description="Disordered" evidence="4">
    <location>
        <begin position="282"/>
        <end position="301"/>
    </location>
</feature>
<dbReference type="AlphaFoldDB" id="A0A432MJP5"/>
<keyword evidence="7" id="KW-1185">Reference proteome</keyword>
<evidence type="ECO:0000259" key="5">
    <source>
        <dbReference type="Pfam" id="PF25954"/>
    </source>
</evidence>
<evidence type="ECO:0000313" key="7">
    <source>
        <dbReference type="Proteomes" id="UP000280296"/>
    </source>
</evidence>
<comment type="caution">
    <text evidence="6">The sequence shown here is derived from an EMBL/GenBank/DDBJ whole genome shotgun (WGS) entry which is preliminary data.</text>
</comment>
<dbReference type="InterPro" id="IPR051909">
    <property type="entry name" value="MFP_Cation_Efflux"/>
</dbReference>
<evidence type="ECO:0000256" key="3">
    <source>
        <dbReference type="SAM" id="Coils"/>
    </source>
</evidence>
<dbReference type="Proteomes" id="UP000280296">
    <property type="component" value="Unassembled WGS sequence"/>
</dbReference>
<proteinExistence type="inferred from homology"/>
<sequence length="301" mass="33211">MLLTTSMLLSLGPILFPDVPDGEGGGPPPLAVLRRCTIEYANTTDLGAAQFGIYKECLVRRGDSVEAGQVLGRLEDDDARAELALRTIEAESTITVRINEARRDQAAEKLRASEILMRRDALSLEEFNLRRLEATTAALAVEEAEYQREIAAMQRKQAEAMLRLRQFVAPHDGIVVELYKEPGEPISPNEPVIRVVDVDRVRVTGHLDVKDAWDVHPGQPVRIAPDVGGTELWVEDRWFPGELVFIDPQIDPDTQTCVIIAEVPNPGRLLRAGLEARMEILPAGAPSGEEAEQGRRSRAAE</sequence>
<dbReference type="RefSeq" id="WP_126725521.1">
    <property type="nucleotide sequence ID" value="NZ_RYZH01000019.1"/>
</dbReference>
<dbReference type="OrthoDB" id="259511at2"/>
<dbReference type="Pfam" id="PF25954">
    <property type="entry name" value="Beta-barrel_RND_2"/>
    <property type="match status" value="1"/>
</dbReference>